<evidence type="ECO:0000256" key="2">
    <source>
        <dbReference type="ARBA" id="ARBA00005833"/>
    </source>
</evidence>
<dbReference type="Gene3D" id="3.50.50.60">
    <property type="entry name" value="FAD/NAD(P)-binding domain"/>
    <property type="match status" value="1"/>
</dbReference>
<dbReference type="STRING" id="402881.Plav_2453"/>
<comment type="pathway">
    <text evidence="1">Plant hormone metabolism; auxin biosynthesis.</text>
</comment>
<comment type="catalytic activity">
    <reaction evidence="6">
        <text>L-tryptophan + O2 = indole-3-acetamide + CO2 + H2O</text>
        <dbReference type="Rhea" id="RHEA:16165"/>
        <dbReference type="ChEBI" id="CHEBI:15377"/>
        <dbReference type="ChEBI" id="CHEBI:15379"/>
        <dbReference type="ChEBI" id="CHEBI:16031"/>
        <dbReference type="ChEBI" id="CHEBI:16526"/>
        <dbReference type="ChEBI" id="CHEBI:57912"/>
        <dbReference type="EC" id="1.13.12.3"/>
    </reaction>
</comment>
<accession>A7HVX9</accession>
<reference evidence="8 9" key="1">
    <citation type="journal article" date="2011" name="Stand. Genomic Sci.">
        <title>Complete genome sequence of Parvibaculum lavamentivorans type strain (DS-1(T)).</title>
        <authorList>
            <person name="Schleheck D."/>
            <person name="Weiss M."/>
            <person name="Pitluck S."/>
            <person name="Bruce D."/>
            <person name="Land M.L."/>
            <person name="Han S."/>
            <person name="Saunders E."/>
            <person name="Tapia R."/>
            <person name="Detter C."/>
            <person name="Brettin T."/>
            <person name="Han J."/>
            <person name="Woyke T."/>
            <person name="Goodwin L."/>
            <person name="Pennacchio L."/>
            <person name="Nolan M."/>
            <person name="Cook A.M."/>
            <person name="Kjelleberg S."/>
            <person name="Thomas T."/>
        </authorList>
    </citation>
    <scope>NUCLEOTIDE SEQUENCE [LARGE SCALE GENOMIC DNA]</scope>
    <source>
        <strain evidence="9">DS-1 / DSM 13023 / NCIMB 13966</strain>
    </source>
</reference>
<evidence type="ECO:0000256" key="1">
    <source>
        <dbReference type="ARBA" id="ARBA00004814"/>
    </source>
</evidence>
<dbReference type="AlphaFoldDB" id="A7HVX9"/>
<dbReference type="GO" id="GO:0050361">
    <property type="term" value="F:tryptophan 2-monooxygenase activity"/>
    <property type="evidence" value="ECO:0007669"/>
    <property type="project" value="UniProtKB-EC"/>
</dbReference>
<comment type="similarity">
    <text evidence="2">Belongs to the tryptophan 2-monooxygenase family.</text>
</comment>
<dbReference type="Proteomes" id="UP000006377">
    <property type="component" value="Chromosome"/>
</dbReference>
<evidence type="ECO:0000313" key="9">
    <source>
        <dbReference type="Proteomes" id="UP000006377"/>
    </source>
</evidence>
<name>A7HVX9_PARL1</name>
<dbReference type="Gene3D" id="3.90.660.10">
    <property type="match status" value="1"/>
</dbReference>
<organism evidence="8 9">
    <name type="scientific">Parvibaculum lavamentivorans (strain DS-1 / DSM 13023 / NCIMB 13966)</name>
    <dbReference type="NCBI Taxonomy" id="402881"/>
    <lineage>
        <taxon>Bacteria</taxon>
        <taxon>Pseudomonadati</taxon>
        <taxon>Pseudomonadota</taxon>
        <taxon>Alphaproteobacteria</taxon>
        <taxon>Hyphomicrobiales</taxon>
        <taxon>Parvibaculaceae</taxon>
        <taxon>Parvibaculum</taxon>
    </lineage>
</organism>
<evidence type="ECO:0000256" key="6">
    <source>
        <dbReference type="ARBA" id="ARBA00047321"/>
    </source>
</evidence>
<evidence type="ECO:0000313" key="8">
    <source>
        <dbReference type="EMBL" id="ABS64062.1"/>
    </source>
</evidence>
<evidence type="ECO:0000256" key="4">
    <source>
        <dbReference type="ARBA" id="ARBA00017871"/>
    </source>
</evidence>
<gene>
    <name evidence="8" type="ordered locus">Plav_2453</name>
</gene>
<dbReference type="Pfam" id="PF13450">
    <property type="entry name" value="NAD_binding_8"/>
    <property type="match status" value="1"/>
</dbReference>
<dbReference type="PANTHER" id="PTHR10742">
    <property type="entry name" value="FLAVIN MONOAMINE OXIDASE"/>
    <property type="match status" value="1"/>
</dbReference>
<dbReference type="KEGG" id="pla:Plav_2453"/>
<feature type="domain" description="Amine oxidase" evidence="7">
    <location>
        <begin position="136"/>
        <end position="410"/>
    </location>
</feature>
<dbReference type="PRINTS" id="PR00411">
    <property type="entry name" value="PNDRDTASEI"/>
</dbReference>
<proteinExistence type="inferred from homology"/>
<protein>
    <recommendedName>
        <fullName evidence="4">Tryptophan 2-monooxygenase</fullName>
        <ecNumber evidence="3">1.13.12.3</ecNumber>
    </recommendedName>
</protein>
<dbReference type="InterPro" id="IPR036188">
    <property type="entry name" value="FAD/NAD-bd_sf"/>
</dbReference>
<evidence type="ECO:0000256" key="3">
    <source>
        <dbReference type="ARBA" id="ARBA00012535"/>
    </source>
</evidence>
<sequence>MRTVDVAIVGAGAAGLAAARRADELGLSVFVFEAKPRIGGRAFTDTGTFGIPWDRGAHWLHSADANPLTRIADELGHPYLVRPRPFDGRFHLGQGWGGKEDWRAYRDEFENAMTRAVEAGEEGRDIVVSDLLDNASRWRRMVHHIFTAISGQPPSDISTADLAAYRDTEANWPLERGYGALLEAHYAGLPVELSTPVTGIDTSGTDIVLDTPRGTARARSLIVTVSTNVLASGTIRFTPALPVAVQTALAGVPTGSANKVAFHFRGDVFGLPDTSYVNFMDERDAARPACSFQIRPFGTNLAIAYLGGDLADNLERAGEAEMVDFARAVLGDMFGTGIFKELAGVAATAWTTDPHTRGAYSCALPGEARQRAVLAEPVSERFFLAGEAVSADWFSTVQGAHVTGIEAADRAAAFLGRAIAEARGR</sequence>
<dbReference type="EMBL" id="CP000774">
    <property type="protein sequence ID" value="ABS64062.1"/>
    <property type="molecule type" value="Genomic_DNA"/>
</dbReference>
<dbReference type="OrthoDB" id="337830at2"/>
<evidence type="ECO:0000259" key="7">
    <source>
        <dbReference type="Pfam" id="PF01593"/>
    </source>
</evidence>
<dbReference type="PANTHER" id="PTHR10742:SF410">
    <property type="entry name" value="LYSINE-SPECIFIC HISTONE DEMETHYLASE 2"/>
    <property type="match status" value="1"/>
</dbReference>
<dbReference type="SUPFAM" id="SSF54373">
    <property type="entry name" value="FAD-linked reductases, C-terminal domain"/>
    <property type="match status" value="1"/>
</dbReference>
<keyword evidence="9" id="KW-1185">Reference proteome</keyword>
<dbReference type="InterPro" id="IPR050281">
    <property type="entry name" value="Flavin_monoamine_oxidase"/>
</dbReference>
<dbReference type="HOGENOM" id="CLU_004498_10_3_5"/>
<dbReference type="eggNOG" id="COG1231">
    <property type="taxonomic scope" value="Bacteria"/>
</dbReference>
<dbReference type="RefSeq" id="WP_012111373.1">
    <property type="nucleotide sequence ID" value="NC_009719.1"/>
</dbReference>
<dbReference type="EC" id="1.13.12.3" evidence="3"/>
<evidence type="ECO:0000256" key="5">
    <source>
        <dbReference type="ARBA" id="ARBA00023070"/>
    </source>
</evidence>
<dbReference type="SUPFAM" id="SSF51905">
    <property type="entry name" value="FAD/NAD(P)-binding domain"/>
    <property type="match status" value="1"/>
</dbReference>
<dbReference type="InterPro" id="IPR002937">
    <property type="entry name" value="Amino_oxidase"/>
</dbReference>
<dbReference type="Pfam" id="PF01593">
    <property type="entry name" value="Amino_oxidase"/>
    <property type="match status" value="1"/>
</dbReference>
<keyword evidence="5" id="KW-0073">Auxin biosynthesis</keyword>
<dbReference type="GO" id="GO:0009851">
    <property type="term" value="P:auxin biosynthetic process"/>
    <property type="evidence" value="ECO:0007669"/>
    <property type="project" value="UniProtKB-KW"/>
</dbReference>